<dbReference type="PRINTS" id="PR00455">
    <property type="entry name" value="HTHTETR"/>
</dbReference>
<dbReference type="Gene3D" id="1.10.357.10">
    <property type="entry name" value="Tetracycline Repressor, domain 2"/>
    <property type="match status" value="1"/>
</dbReference>
<keyword evidence="1" id="KW-0805">Transcription regulation</keyword>
<dbReference type="InterPro" id="IPR050109">
    <property type="entry name" value="HTH-type_TetR-like_transc_reg"/>
</dbReference>
<accession>A0AA37WNI0</accession>
<evidence type="ECO:0000256" key="4">
    <source>
        <dbReference type="PROSITE-ProRule" id="PRU00335"/>
    </source>
</evidence>
<dbReference type="SUPFAM" id="SSF46689">
    <property type="entry name" value="Homeodomain-like"/>
    <property type="match status" value="1"/>
</dbReference>
<dbReference type="PROSITE" id="PS50977">
    <property type="entry name" value="HTH_TETR_2"/>
    <property type="match status" value="1"/>
</dbReference>
<dbReference type="Pfam" id="PF00440">
    <property type="entry name" value="TetR_N"/>
    <property type="match status" value="1"/>
</dbReference>
<dbReference type="PANTHER" id="PTHR30055">
    <property type="entry name" value="HTH-TYPE TRANSCRIPTIONAL REGULATOR RUTR"/>
    <property type="match status" value="1"/>
</dbReference>
<gene>
    <name evidence="6" type="ORF">GCM10007877_32620</name>
</gene>
<dbReference type="InterPro" id="IPR039536">
    <property type="entry name" value="TetR_C_Proteobacteria"/>
</dbReference>
<dbReference type="Pfam" id="PF14246">
    <property type="entry name" value="TetR_C_7"/>
    <property type="match status" value="1"/>
</dbReference>
<name>A0AA37WNI0_9GAMM</name>
<dbReference type="InterPro" id="IPR001647">
    <property type="entry name" value="HTH_TetR"/>
</dbReference>
<dbReference type="InterPro" id="IPR009057">
    <property type="entry name" value="Homeodomain-like_sf"/>
</dbReference>
<reference evidence="6 7" key="1">
    <citation type="journal article" date="2014" name="Int. J. Syst. Evol. Microbiol.">
        <title>Complete genome sequence of Corynebacterium casei LMG S-19264T (=DSM 44701T), isolated from a smear-ripened cheese.</title>
        <authorList>
            <consortium name="US DOE Joint Genome Institute (JGI-PGF)"/>
            <person name="Walter F."/>
            <person name="Albersmeier A."/>
            <person name="Kalinowski J."/>
            <person name="Ruckert C."/>
        </authorList>
    </citation>
    <scope>NUCLEOTIDE SEQUENCE [LARGE SCALE GENOMIC DNA]</scope>
    <source>
        <strain evidence="6 7">NBRC 110095</strain>
    </source>
</reference>
<keyword evidence="7" id="KW-1185">Reference proteome</keyword>
<keyword evidence="3" id="KW-0804">Transcription</keyword>
<evidence type="ECO:0000256" key="1">
    <source>
        <dbReference type="ARBA" id="ARBA00023015"/>
    </source>
</evidence>
<keyword evidence="2 4" id="KW-0238">DNA-binding</keyword>
<proteinExistence type="predicted"/>
<dbReference type="PANTHER" id="PTHR30055:SF224">
    <property type="entry name" value="TRANSCRIPTIONAL REGULATOR TETR FAMILY"/>
    <property type="match status" value="1"/>
</dbReference>
<evidence type="ECO:0000313" key="7">
    <source>
        <dbReference type="Proteomes" id="UP001156870"/>
    </source>
</evidence>
<evidence type="ECO:0000259" key="5">
    <source>
        <dbReference type="PROSITE" id="PS50977"/>
    </source>
</evidence>
<feature type="domain" description="HTH tetR-type" evidence="5">
    <location>
        <begin position="15"/>
        <end position="75"/>
    </location>
</feature>
<dbReference type="Proteomes" id="UP001156870">
    <property type="component" value="Unassembled WGS sequence"/>
</dbReference>
<evidence type="ECO:0000256" key="2">
    <source>
        <dbReference type="ARBA" id="ARBA00023125"/>
    </source>
</evidence>
<dbReference type="GO" id="GO:0003700">
    <property type="term" value="F:DNA-binding transcription factor activity"/>
    <property type="evidence" value="ECO:0007669"/>
    <property type="project" value="TreeGrafter"/>
</dbReference>
<organism evidence="6 7">
    <name type="scientific">Marinibactrum halimedae</name>
    <dbReference type="NCBI Taxonomy" id="1444977"/>
    <lineage>
        <taxon>Bacteria</taxon>
        <taxon>Pseudomonadati</taxon>
        <taxon>Pseudomonadota</taxon>
        <taxon>Gammaproteobacteria</taxon>
        <taxon>Cellvibrionales</taxon>
        <taxon>Cellvibrionaceae</taxon>
        <taxon>Marinibactrum</taxon>
    </lineage>
</organism>
<dbReference type="FunFam" id="1.10.10.60:FF:000141">
    <property type="entry name" value="TetR family transcriptional regulator"/>
    <property type="match status" value="1"/>
</dbReference>
<dbReference type="GO" id="GO:0000976">
    <property type="term" value="F:transcription cis-regulatory region binding"/>
    <property type="evidence" value="ECO:0007669"/>
    <property type="project" value="TreeGrafter"/>
</dbReference>
<dbReference type="AlphaFoldDB" id="A0AA37WNI0"/>
<comment type="caution">
    <text evidence="6">The sequence shown here is derived from an EMBL/GenBank/DDBJ whole genome shotgun (WGS) entry which is preliminary data.</text>
</comment>
<sequence>MTEVATKERKKTLSEIKREAIIDAAKSVFLELGVERAHMNRIAEVAQVSKRTVYKHFESKESLLMQLLGQLWTVGMTKLEVSYDPSASLKLQLESLIKEEVEALSSEEYIGLARIAMEHFLFQPGIIQSELENVDPKKTALYRWMKAATDDGRLDISDLDYTFSQLQSLLKGSCFWPQMAKVTPILDEEQKMKLIQESAKLFLARYVVGVA</sequence>
<evidence type="ECO:0000256" key="3">
    <source>
        <dbReference type="ARBA" id="ARBA00023163"/>
    </source>
</evidence>
<feature type="DNA-binding region" description="H-T-H motif" evidence="4">
    <location>
        <begin position="38"/>
        <end position="57"/>
    </location>
</feature>
<dbReference type="EMBL" id="BSPD01000080">
    <property type="protein sequence ID" value="GLS27543.1"/>
    <property type="molecule type" value="Genomic_DNA"/>
</dbReference>
<protein>
    <submittedName>
        <fullName evidence="6">Transcriptional regulator</fullName>
    </submittedName>
</protein>
<dbReference type="Gene3D" id="1.10.10.60">
    <property type="entry name" value="Homeodomain-like"/>
    <property type="match status" value="1"/>
</dbReference>
<evidence type="ECO:0000313" key="6">
    <source>
        <dbReference type="EMBL" id="GLS27543.1"/>
    </source>
</evidence>